<evidence type="ECO:0000313" key="2">
    <source>
        <dbReference type="Proteomes" id="UP001057402"/>
    </source>
</evidence>
<evidence type="ECO:0000313" key="1">
    <source>
        <dbReference type="EMBL" id="KAI4387665.1"/>
    </source>
</evidence>
<proteinExistence type="predicted"/>
<dbReference type="EMBL" id="CM042880">
    <property type="protein sequence ID" value="KAI4387665.1"/>
    <property type="molecule type" value="Genomic_DNA"/>
</dbReference>
<keyword evidence="2" id="KW-1185">Reference proteome</keyword>
<sequence length="210" mass="23717">MAGGMKLHSSPISTTTMRALAALYEKDFDFQFCLVNMKSRAHKSPAYLSLNPFGQVPALEDGDLKRFGLYLPPSFFGIQLIHSGREMAILSIWVEVEAHQFDPVVYKLRWELVYKTMFGISVDTIVVEENEAKLAKVLDVYEARLEQSKYLAGDCYTLADLHHLPAISYLMGTHVKKIFDARPRVSTWASDILARPAWAKVQALKDPPPQ</sequence>
<dbReference type="Proteomes" id="UP001057402">
    <property type="component" value="Chromosome 1"/>
</dbReference>
<reference evidence="2" key="1">
    <citation type="journal article" date="2023" name="Front. Plant Sci.">
        <title>Chromosomal-level genome assembly of Melastoma candidum provides insights into trichome evolution.</title>
        <authorList>
            <person name="Zhong Y."/>
            <person name="Wu W."/>
            <person name="Sun C."/>
            <person name="Zou P."/>
            <person name="Liu Y."/>
            <person name="Dai S."/>
            <person name="Zhou R."/>
        </authorList>
    </citation>
    <scope>NUCLEOTIDE SEQUENCE [LARGE SCALE GENOMIC DNA]</scope>
</reference>
<organism evidence="1 2">
    <name type="scientific">Melastoma candidum</name>
    <dbReference type="NCBI Taxonomy" id="119954"/>
    <lineage>
        <taxon>Eukaryota</taxon>
        <taxon>Viridiplantae</taxon>
        <taxon>Streptophyta</taxon>
        <taxon>Embryophyta</taxon>
        <taxon>Tracheophyta</taxon>
        <taxon>Spermatophyta</taxon>
        <taxon>Magnoliopsida</taxon>
        <taxon>eudicotyledons</taxon>
        <taxon>Gunneridae</taxon>
        <taxon>Pentapetalae</taxon>
        <taxon>rosids</taxon>
        <taxon>malvids</taxon>
        <taxon>Myrtales</taxon>
        <taxon>Melastomataceae</taxon>
        <taxon>Melastomatoideae</taxon>
        <taxon>Melastomateae</taxon>
        <taxon>Melastoma</taxon>
    </lineage>
</organism>
<protein>
    <submittedName>
        <fullName evidence="1">Uncharacterized protein</fullName>
    </submittedName>
</protein>
<name>A0ACB9S9T4_9MYRT</name>
<accession>A0ACB9S9T4</accession>
<comment type="caution">
    <text evidence="1">The sequence shown here is derived from an EMBL/GenBank/DDBJ whole genome shotgun (WGS) entry which is preliminary data.</text>
</comment>
<gene>
    <name evidence="1" type="ORF">MLD38_000081</name>
</gene>